<protein>
    <submittedName>
        <fullName evidence="1">DUF1353 domain-containing protein</fullName>
    </submittedName>
</protein>
<keyword evidence="1" id="KW-0614">Plasmid</keyword>
<dbReference type="OrthoDB" id="7906242at2"/>
<accession>A0A4P8EKY3</accession>
<dbReference type="Proteomes" id="UP000298631">
    <property type="component" value="Plasmid unnamed1"/>
</dbReference>
<evidence type="ECO:0000313" key="2">
    <source>
        <dbReference type="Proteomes" id="UP000298631"/>
    </source>
</evidence>
<dbReference type="Pfam" id="PF07087">
    <property type="entry name" value="DUF1353"/>
    <property type="match status" value="1"/>
</dbReference>
<reference evidence="1 2" key="1">
    <citation type="submission" date="2019-05" db="EMBL/GenBank/DDBJ databases">
        <title>Pseudorhodobacter turbinis sp. nov., isolated from the gut of the Korean turban shell.</title>
        <authorList>
            <person name="Jeong Y.-S."/>
            <person name="Kang W.-R."/>
            <person name="Bae J.-W."/>
        </authorList>
    </citation>
    <scope>NUCLEOTIDE SEQUENCE [LARGE SCALE GENOMIC DNA]</scope>
    <source>
        <strain evidence="1 2">S12M18</strain>
        <plasmid evidence="1 2">unnamed1</plasmid>
    </source>
</reference>
<organism evidence="1 2">
    <name type="scientific">Pseudorhodobacter turbinis</name>
    <dbReference type="NCBI Taxonomy" id="2500533"/>
    <lineage>
        <taxon>Bacteria</taxon>
        <taxon>Pseudomonadati</taxon>
        <taxon>Pseudomonadota</taxon>
        <taxon>Alphaproteobacteria</taxon>
        <taxon>Rhodobacterales</taxon>
        <taxon>Paracoccaceae</taxon>
        <taxon>Pseudorhodobacter</taxon>
    </lineage>
</organism>
<dbReference type="RefSeq" id="WP_137195229.1">
    <property type="nucleotide sequence ID" value="NZ_CP039965.1"/>
</dbReference>
<dbReference type="KEGG" id="pseb:EOK75_17120"/>
<gene>
    <name evidence="1" type="ORF">EOK75_17120</name>
</gene>
<name>A0A4P8EKY3_9RHOB</name>
<dbReference type="InterPro" id="IPR010767">
    <property type="entry name" value="Phage_CGC-2007_Cje0229"/>
</dbReference>
<evidence type="ECO:0000313" key="1">
    <source>
        <dbReference type="EMBL" id="QCO57435.1"/>
    </source>
</evidence>
<dbReference type="AlphaFoldDB" id="A0A4P8EKY3"/>
<proteinExistence type="predicted"/>
<sequence>MSQYTDLNSWYTPDGDYSYLTIKPITWEVGKLGSGLIIEIPVGYRFDVSVPWYGRWFVDPTDKRVLKAACLHDYTLEILKWDRVTAGGVFSEALRADKVSKFKRFIMVLAVSFFKFR</sequence>
<keyword evidence="2" id="KW-1185">Reference proteome</keyword>
<geneLocation type="plasmid" evidence="1 2">
    <name>unnamed1</name>
</geneLocation>
<dbReference type="EMBL" id="CP039965">
    <property type="protein sequence ID" value="QCO57435.1"/>
    <property type="molecule type" value="Genomic_DNA"/>
</dbReference>